<evidence type="ECO:0000256" key="1">
    <source>
        <dbReference type="SAM" id="MobiDB-lite"/>
    </source>
</evidence>
<feature type="compositionally biased region" description="Basic and acidic residues" evidence="1">
    <location>
        <begin position="93"/>
        <end position="106"/>
    </location>
</feature>
<keyword evidence="3" id="KW-1185">Reference proteome</keyword>
<protein>
    <submittedName>
        <fullName evidence="2">Uncharacterized protein</fullName>
    </submittedName>
</protein>
<sequence>MSGSLGPRRWFKTIALRPGRLVFAAPGLGSTSMQFLNVTPNYCYAMRTRTSHCLRQLDDRECTPHCNTDKPLSALSYILNEFHVWKRRTRREAWGRENTENQRSIDETFQLS</sequence>
<organism evidence="2 3">
    <name type="scientific">Danaus plexippus plexippus</name>
    <dbReference type="NCBI Taxonomy" id="278856"/>
    <lineage>
        <taxon>Eukaryota</taxon>
        <taxon>Metazoa</taxon>
        <taxon>Ecdysozoa</taxon>
        <taxon>Arthropoda</taxon>
        <taxon>Hexapoda</taxon>
        <taxon>Insecta</taxon>
        <taxon>Pterygota</taxon>
        <taxon>Neoptera</taxon>
        <taxon>Endopterygota</taxon>
        <taxon>Lepidoptera</taxon>
        <taxon>Glossata</taxon>
        <taxon>Ditrysia</taxon>
        <taxon>Papilionoidea</taxon>
        <taxon>Nymphalidae</taxon>
        <taxon>Danainae</taxon>
        <taxon>Danaini</taxon>
        <taxon>Danaina</taxon>
        <taxon>Danaus</taxon>
        <taxon>Danaus</taxon>
    </lineage>
</organism>
<comment type="caution">
    <text evidence="2">The sequence shown here is derived from an EMBL/GenBank/DDBJ whole genome shotgun (WGS) entry which is preliminary data.</text>
</comment>
<reference evidence="2 3" key="1">
    <citation type="journal article" date="2011" name="Cell">
        <title>The monarch butterfly genome yields insights into long-distance migration.</title>
        <authorList>
            <person name="Zhan S."/>
            <person name="Merlin C."/>
            <person name="Boore J.L."/>
            <person name="Reppert S.M."/>
        </authorList>
    </citation>
    <scope>NUCLEOTIDE SEQUENCE [LARGE SCALE GENOMIC DNA]</scope>
    <source>
        <strain evidence="2">F-2</strain>
    </source>
</reference>
<accession>A0A212EUG9</accession>
<evidence type="ECO:0000313" key="2">
    <source>
        <dbReference type="EMBL" id="OWR45119.1"/>
    </source>
</evidence>
<dbReference type="KEGG" id="dpl:KGM_200635"/>
<dbReference type="InParanoid" id="A0A212EUG9"/>
<evidence type="ECO:0000313" key="3">
    <source>
        <dbReference type="Proteomes" id="UP000007151"/>
    </source>
</evidence>
<dbReference type="Proteomes" id="UP000007151">
    <property type="component" value="Unassembled WGS sequence"/>
</dbReference>
<feature type="region of interest" description="Disordered" evidence="1">
    <location>
        <begin position="93"/>
        <end position="112"/>
    </location>
</feature>
<dbReference type="EMBL" id="AGBW02012399">
    <property type="protein sequence ID" value="OWR45119.1"/>
    <property type="molecule type" value="Genomic_DNA"/>
</dbReference>
<dbReference type="AlphaFoldDB" id="A0A212EUG9"/>
<proteinExistence type="predicted"/>
<gene>
    <name evidence="2" type="ORF">KGM_200635</name>
</gene>
<name>A0A212EUG9_DANPL</name>